<keyword evidence="2" id="KW-1003">Cell membrane</keyword>
<dbReference type="RefSeq" id="WP_211928154.1">
    <property type="nucleotide sequence ID" value="NZ_JAGQFT020000008.1"/>
</dbReference>
<accession>A0A8J8B002</accession>
<comment type="subcellular location">
    <subcellularLocation>
        <location evidence="1">Cell membrane</location>
        <topology evidence="1">Multi-pass membrane protein</topology>
    </subcellularLocation>
</comment>
<protein>
    <submittedName>
        <fullName evidence="7">ATP synthase subunit I</fullName>
    </submittedName>
</protein>
<organism evidence="7">
    <name type="scientific">Coralloluteibacterium stylophorae</name>
    <dbReference type="NCBI Taxonomy" id="1776034"/>
    <lineage>
        <taxon>Bacteria</taxon>
        <taxon>Pseudomonadati</taxon>
        <taxon>Pseudomonadota</taxon>
        <taxon>Gammaproteobacteria</taxon>
        <taxon>Lysobacterales</taxon>
        <taxon>Lysobacteraceae</taxon>
        <taxon>Coralloluteibacterium</taxon>
    </lineage>
</organism>
<evidence type="ECO:0000256" key="5">
    <source>
        <dbReference type="ARBA" id="ARBA00023136"/>
    </source>
</evidence>
<dbReference type="EMBL" id="JAGQFT010000292">
    <property type="protein sequence ID" value="MBR0564309.1"/>
    <property type="molecule type" value="Genomic_DNA"/>
</dbReference>
<proteinExistence type="predicted"/>
<dbReference type="Pfam" id="PF03899">
    <property type="entry name" value="ATP-synt_I"/>
    <property type="match status" value="1"/>
</dbReference>
<evidence type="ECO:0000313" key="9">
    <source>
        <dbReference type="Proteomes" id="UP000675747"/>
    </source>
</evidence>
<evidence type="ECO:0000256" key="3">
    <source>
        <dbReference type="ARBA" id="ARBA00022692"/>
    </source>
</evidence>
<keyword evidence="5 6" id="KW-0472">Membrane</keyword>
<evidence type="ECO:0000313" key="7">
    <source>
        <dbReference type="EMBL" id="MBR0564309.1"/>
    </source>
</evidence>
<reference evidence="8 9" key="1">
    <citation type="journal article" date="2021" name="Microbiol. Resour. Announc.">
        <title>Draft Genome Sequence of Coralloluteibacterium stylophorae LMG 29479T.</title>
        <authorList>
            <person name="Karlyshev A.V."/>
            <person name="Kudryashova E.B."/>
            <person name="Ariskina E.V."/>
            <person name="Conroy A.P."/>
            <person name="Abidueva E.Y."/>
        </authorList>
    </citation>
    <scope>NUCLEOTIDE SEQUENCE [LARGE SCALE GENOMIC DNA]</scope>
    <source>
        <strain evidence="8 9">LMG 29479</strain>
    </source>
</reference>
<dbReference type="Proteomes" id="UP000675747">
    <property type="component" value="Unassembled WGS sequence"/>
</dbReference>
<keyword evidence="9" id="KW-1185">Reference proteome</keyword>
<evidence type="ECO:0000256" key="6">
    <source>
        <dbReference type="SAM" id="Phobius"/>
    </source>
</evidence>
<evidence type="ECO:0000256" key="4">
    <source>
        <dbReference type="ARBA" id="ARBA00022989"/>
    </source>
</evidence>
<dbReference type="InterPro" id="IPR005598">
    <property type="entry name" value="ATP_synth_I"/>
</dbReference>
<feature type="transmembrane region" description="Helical" evidence="6">
    <location>
        <begin position="59"/>
        <end position="81"/>
    </location>
</feature>
<reference evidence="7" key="2">
    <citation type="submission" date="2021-04" db="EMBL/GenBank/DDBJ databases">
        <authorList>
            <person name="Karlyshev A.V."/>
        </authorList>
    </citation>
    <scope>NUCLEOTIDE SEQUENCE</scope>
    <source>
        <strain evidence="7">LMG 29479</strain>
    </source>
</reference>
<name>A0A8J8B002_9GAMM</name>
<feature type="transmembrane region" description="Helical" evidence="6">
    <location>
        <begin position="27"/>
        <end position="47"/>
    </location>
</feature>
<evidence type="ECO:0000256" key="2">
    <source>
        <dbReference type="ARBA" id="ARBA00022475"/>
    </source>
</evidence>
<keyword evidence="4 6" id="KW-1133">Transmembrane helix</keyword>
<evidence type="ECO:0000256" key="1">
    <source>
        <dbReference type="ARBA" id="ARBA00004651"/>
    </source>
</evidence>
<evidence type="ECO:0000313" key="8">
    <source>
        <dbReference type="EMBL" id="MBS7457994.1"/>
    </source>
</evidence>
<dbReference type="EMBL" id="JAGQFT020000008">
    <property type="protein sequence ID" value="MBS7457994.1"/>
    <property type="molecule type" value="Genomic_DNA"/>
</dbReference>
<comment type="caution">
    <text evidence="7">The sequence shown here is derived from an EMBL/GenBank/DDBJ whole genome shotgun (WGS) entry which is preliminary data.</text>
</comment>
<feature type="transmembrane region" description="Helical" evidence="6">
    <location>
        <begin position="87"/>
        <end position="110"/>
    </location>
</feature>
<gene>
    <name evidence="8" type="ORF">KB893_012720</name>
    <name evidence="7" type="ORF">KB893_17655</name>
</gene>
<dbReference type="GO" id="GO:0005886">
    <property type="term" value="C:plasma membrane"/>
    <property type="evidence" value="ECO:0007669"/>
    <property type="project" value="UniProtKB-SubCell"/>
</dbReference>
<keyword evidence="3 6" id="KW-0812">Transmembrane</keyword>
<sequence>MLLAQLVLGLGAAGVAALLLGPAHAQGVIVGAAVIATGFAVFGWRTDARSPVVPAGRQFGRLLLGTVLKWLVIVAGLVLAMSGDRFAAAPVLAGALVAYLAYFFCLPWLLR</sequence>
<dbReference type="AlphaFoldDB" id="A0A8J8B002"/>